<sequence>MLTFDRMFQSGMVLQRQKPVAVWGKADPGAKILISIQGKSAEAVADADGAWMTTLPSLEASEQETLLAKSGDMELALTDVAVGEVWIAGGQSNMEFPICYEKHWAREKDTRDRNLRFYDVPEVCYDGQEKDFDYSKMGVWRKADSEDDLKYFSAVAYYFQKEIAADQKVPVGIVGCNWGGTRSCVWMRKETVERVGKPWMDLFAKDTAGVDMEEFWEKQHTNPMNDKGNVNMDPMNAFILSGTPTMEEIVEMIKTAMAQQASQAGAENGADVPQMSFEEGMAKYANELQPTVFPGCLYEHMVKKTAPFTARGVLWYQGESDDVPGLQSLYKDMLTGLIGDWRDIWKDAKLPFYVVQLPGYDSWMMQSSLDFPAIRRCQEEVADSVEDVYLCSISDVGEEKDIHPKDKKTVGHRLALLARKYTYEEELLADAPVLKKAERNGEKIVLTFANAGEGLRIAGDQVAALSITKEKEEIPFTAEAEGSCLVLTPDTLPEDSVKVDLAQTGWYQINLYNSADIPAIPFSVRC</sequence>
<dbReference type="InterPro" id="IPR013783">
    <property type="entry name" value="Ig-like_fold"/>
</dbReference>
<dbReference type="GO" id="GO:0001681">
    <property type="term" value="F:sialate O-acetylesterase activity"/>
    <property type="evidence" value="ECO:0007669"/>
    <property type="project" value="InterPro"/>
</dbReference>
<proteinExistence type="predicted"/>
<evidence type="ECO:0000313" key="4">
    <source>
        <dbReference type="Proteomes" id="UP000823912"/>
    </source>
</evidence>
<reference evidence="3" key="2">
    <citation type="journal article" date="2021" name="PeerJ">
        <title>Extensive microbial diversity within the chicken gut microbiome revealed by metagenomics and culture.</title>
        <authorList>
            <person name="Gilroy R."/>
            <person name="Ravi A."/>
            <person name="Getino M."/>
            <person name="Pursley I."/>
            <person name="Horton D.L."/>
            <person name="Alikhan N.F."/>
            <person name="Baker D."/>
            <person name="Gharbi K."/>
            <person name="Hall N."/>
            <person name="Watson M."/>
            <person name="Adriaenssens E.M."/>
            <person name="Foster-Nyarko E."/>
            <person name="Jarju S."/>
            <person name="Secka A."/>
            <person name="Antonio M."/>
            <person name="Oren A."/>
            <person name="Chaudhuri R.R."/>
            <person name="La Ragione R."/>
            <person name="Hildebrand F."/>
            <person name="Pallen M.J."/>
        </authorList>
    </citation>
    <scope>NUCLEOTIDE SEQUENCE</scope>
    <source>
        <strain evidence="3">ChiSjej5B23-6657</strain>
    </source>
</reference>
<protein>
    <recommendedName>
        <fullName evidence="2">Sialate O-acetylesterase domain-containing protein</fullName>
    </recommendedName>
</protein>
<evidence type="ECO:0000313" key="3">
    <source>
        <dbReference type="EMBL" id="HIR70327.1"/>
    </source>
</evidence>
<dbReference type="Proteomes" id="UP000823912">
    <property type="component" value="Unassembled WGS sequence"/>
</dbReference>
<dbReference type="PANTHER" id="PTHR22901:SF0">
    <property type="entry name" value="SIALATE O-ACETYLESTERASE"/>
    <property type="match status" value="1"/>
</dbReference>
<dbReference type="PANTHER" id="PTHR22901">
    <property type="entry name" value="SIALATE O-ACETYLESTERASE"/>
    <property type="match status" value="1"/>
</dbReference>
<dbReference type="InterPro" id="IPR036514">
    <property type="entry name" value="SGNH_hydro_sf"/>
</dbReference>
<dbReference type="Gene3D" id="2.60.40.10">
    <property type="entry name" value="Immunoglobulins"/>
    <property type="match status" value="1"/>
</dbReference>
<reference evidence="3" key="1">
    <citation type="submission" date="2020-10" db="EMBL/GenBank/DDBJ databases">
        <authorList>
            <person name="Gilroy R."/>
        </authorList>
    </citation>
    <scope>NUCLEOTIDE SEQUENCE</scope>
    <source>
        <strain evidence="3">ChiSjej5B23-6657</strain>
    </source>
</reference>
<dbReference type="SUPFAM" id="SSF52266">
    <property type="entry name" value="SGNH hydrolase"/>
    <property type="match status" value="1"/>
</dbReference>
<dbReference type="Gene3D" id="3.40.50.1110">
    <property type="entry name" value="SGNH hydrolase"/>
    <property type="match status" value="1"/>
</dbReference>
<accession>A0A9D1E8I2</accession>
<dbReference type="GO" id="GO:0005975">
    <property type="term" value="P:carbohydrate metabolic process"/>
    <property type="evidence" value="ECO:0007669"/>
    <property type="project" value="TreeGrafter"/>
</dbReference>
<dbReference type="AlphaFoldDB" id="A0A9D1E8I2"/>
<evidence type="ECO:0000259" key="2">
    <source>
        <dbReference type="Pfam" id="PF03629"/>
    </source>
</evidence>
<keyword evidence="1" id="KW-0378">Hydrolase</keyword>
<gene>
    <name evidence="3" type="ORF">IAA55_03505</name>
</gene>
<dbReference type="Pfam" id="PF03629">
    <property type="entry name" value="SASA"/>
    <property type="match status" value="1"/>
</dbReference>
<evidence type="ECO:0000256" key="1">
    <source>
        <dbReference type="ARBA" id="ARBA00022801"/>
    </source>
</evidence>
<comment type="caution">
    <text evidence="3">The sequence shown here is derived from an EMBL/GenBank/DDBJ whole genome shotgun (WGS) entry which is preliminary data.</text>
</comment>
<dbReference type="InterPro" id="IPR005181">
    <property type="entry name" value="SASA"/>
</dbReference>
<dbReference type="InterPro" id="IPR039329">
    <property type="entry name" value="SIAE"/>
</dbReference>
<name>A0A9D1E8I2_9FIRM</name>
<feature type="domain" description="Sialate O-acetylesterase" evidence="2">
    <location>
        <begin position="295"/>
        <end position="415"/>
    </location>
</feature>
<organism evidence="3 4">
    <name type="scientific">Candidatus Pullilachnospira gallistercoris</name>
    <dbReference type="NCBI Taxonomy" id="2840911"/>
    <lineage>
        <taxon>Bacteria</taxon>
        <taxon>Bacillati</taxon>
        <taxon>Bacillota</taxon>
        <taxon>Clostridia</taxon>
        <taxon>Lachnospirales</taxon>
        <taxon>Lachnospiraceae</taxon>
        <taxon>Lachnospiraceae incertae sedis</taxon>
        <taxon>Candidatus Pullilachnospira</taxon>
    </lineage>
</organism>
<dbReference type="EMBL" id="DVHM01000053">
    <property type="protein sequence ID" value="HIR70327.1"/>
    <property type="molecule type" value="Genomic_DNA"/>
</dbReference>